<comment type="caution">
    <text evidence="4">The sequence shown here is derived from an EMBL/GenBank/DDBJ whole genome shotgun (WGS) entry which is preliminary data.</text>
</comment>
<dbReference type="InterPro" id="IPR016181">
    <property type="entry name" value="Acyl_CoA_acyltransferase"/>
</dbReference>
<dbReference type="SUPFAM" id="SSF55729">
    <property type="entry name" value="Acyl-CoA N-acyltransferases (Nat)"/>
    <property type="match status" value="1"/>
</dbReference>
<evidence type="ECO:0000256" key="1">
    <source>
        <dbReference type="ARBA" id="ARBA00022679"/>
    </source>
</evidence>
<dbReference type="PANTHER" id="PTHR43420">
    <property type="entry name" value="ACETYLTRANSFERASE"/>
    <property type="match status" value="1"/>
</dbReference>
<feature type="domain" description="N-acetyltransferase" evidence="3">
    <location>
        <begin position="3"/>
        <end position="149"/>
    </location>
</feature>
<dbReference type="PROSITE" id="PS51186">
    <property type="entry name" value="GNAT"/>
    <property type="match status" value="1"/>
</dbReference>
<dbReference type="InterPro" id="IPR050680">
    <property type="entry name" value="YpeA/RimI_acetyltransf"/>
</dbReference>
<evidence type="ECO:0000259" key="3">
    <source>
        <dbReference type="PROSITE" id="PS51186"/>
    </source>
</evidence>
<dbReference type="EMBL" id="QMEB01000054">
    <property type="protein sequence ID" value="NMG19672.1"/>
    <property type="molecule type" value="Genomic_DNA"/>
</dbReference>
<dbReference type="CDD" id="cd04301">
    <property type="entry name" value="NAT_SF"/>
    <property type="match status" value="1"/>
</dbReference>
<gene>
    <name evidence="4" type="ORF">DP116_09440</name>
</gene>
<dbReference type="PANTHER" id="PTHR43420:SF47">
    <property type="entry name" value="N-ACETYLTRANSFERASE DOMAIN-CONTAINING PROTEIN"/>
    <property type="match status" value="1"/>
</dbReference>
<dbReference type="Gene3D" id="3.40.630.30">
    <property type="match status" value="1"/>
</dbReference>
<keyword evidence="2" id="KW-0012">Acyltransferase</keyword>
<accession>A0ABX1P768</accession>
<organism evidence="4 5">
    <name type="scientific">Brasilonema bromeliae SPC951</name>
    <dbReference type="NCBI Taxonomy" id="385972"/>
    <lineage>
        <taxon>Bacteria</taxon>
        <taxon>Bacillati</taxon>
        <taxon>Cyanobacteriota</taxon>
        <taxon>Cyanophyceae</taxon>
        <taxon>Nostocales</taxon>
        <taxon>Scytonemataceae</taxon>
        <taxon>Brasilonema</taxon>
        <taxon>Bromeliae group (in: Brasilonema)</taxon>
    </lineage>
</organism>
<dbReference type="Pfam" id="PF00583">
    <property type="entry name" value="Acetyltransf_1"/>
    <property type="match status" value="1"/>
</dbReference>
<name>A0ABX1P768_9CYAN</name>
<dbReference type="Proteomes" id="UP000718564">
    <property type="component" value="Unassembled WGS sequence"/>
</dbReference>
<evidence type="ECO:0000256" key="2">
    <source>
        <dbReference type="ARBA" id="ARBA00023315"/>
    </source>
</evidence>
<reference evidence="4 5" key="1">
    <citation type="submission" date="2018-06" db="EMBL/GenBank/DDBJ databases">
        <title>Comparative genomics of Brasilonema spp. strains.</title>
        <authorList>
            <person name="Alvarenga D.O."/>
            <person name="Fiore M.F."/>
            <person name="Varani A.M."/>
        </authorList>
    </citation>
    <scope>NUCLEOTIDE SEQUENCE [LARGE SCALE GENOMIC DNA]</scope>
    <source>
        <strain evidence="4 5">SPC951</strain>
    </source>
</reference>
<sequence>MDVVLQEINQDNWEECIRLKTTEEQENFVASNLYSLAQSKFYPSCVPLGVYHNQTMVGFVMYETMSTGDQNSGYCICRLMIDKNHQRKGYGKAAMQAVINLLKDKPDCKKISTSYVPKNAVAEKLYYSLGFHATGLIEDGEIVLSLSVESRAGVTTQS</sequence>
<keyword evidence="5" id="KW-1185">Reference proteome</keyword>
<keyword evidence="1" id="KW-0808">Transferase</keyword>
<proteinExistence type="predicted"/>
<evidence type="ECO:0000313" key="4">
    <source>
        <dbReference type="EMBL" id="NMG19672.1"/>
    </source>
</evidence>
<protein>
    <submittedName>
        <fullName evidence="4">GNAT family N-acetyltransferase</fullName>
    </submittedName>
</protein>
<dbReference type="InterPro" id="IPR000182">
    <property type="entry name" value="GNAT_dom"/>
</dbReference>
<evidence type="ECO:0000313" key="5">
    <source>
        <dbReference type="Proteomes" id="UP000718564"/>
    </source>
</evidence>